<accession>A0ABY3WDI3</accession>
<organism evidence="1 2">
    <name type="scientific">Arthrobacter sulfonylureivorans</name>
    <dbReference type="NCBI Taxonomy" id="2486855"/>
    <lineage>
        <taxon>Bacteria</taxon>
        <taxon>Bacillati</taxon>
        <taxon>Actinomycetota</taxon>
        <taxon>Actinomycetes</taxon>
        <taxon>Micrococcales</taxon>
        <taxon>Micrococcaceae</taxon>
        <taxon>Arthrobacter</taxon>
    </lineage>
</organism>
<protein>
    <submittedName>
        <fullName evidence="1">Uncharacterized protein</fullName>
    </submittedName>
</protein>
<name>A0ABY3WDI3_9MICC</name>
<evidence type="ECO:0000313" key="2">
    <source>
        <dbReference type="Proteomes" id="UP000829069"/>
    </source>
</evidence>
<sequence>MITLPEAYQKYLSGLAAHHAEALRPVFLESVADGQHGISIRGMGSKHVQAYVDDSVPFGEIREEVRHAHEY</sequence>
<dbReference type="EMBL" id="CP093326">
    <property type="protein sequence ID" value="UNK46628.1"/>
    <property type="molecule type" value="Genomic_DNA"/>
</dbReference>
<keyword evidence="2" id="KW-1185">Reference proteome</keyword>
<dbReference type="RefSeq" id="WP_241914598.1">
    <property type="nucleotide sequence ID" value="NZ_CP093326.1"/>
</dbReference>
<reference evidence="1 2" key="1">
    <citation type="submission" date="2022-03" db="EMBL/GenBank/DDBJ databases">
        <title>Isotopic signatures of nitrous oxide derived from detoxification processes.</title>
        <authorList>
            <person name="Behrendt U."/>
            <person name="Buchen C."/>
            <person name="Well R."/>
            <person name="Ulrich A."/>
            <person name="Rohe L."/>
            <person name="Kolb S."/>
            <person name="Schloter M."/>
            <person name="Horn M.A."/>
            <person name="Augustin J."/>
        </authorList>
    </citation>
    <scope>NUCLEOTIDE SEQUENCE [LARGE SCALE GENOMIC DNA]</scope>
    <source>
        <strain evidence="1 2">S4-C24</strain>
    </source>
</reference>
<gene>
    <name evidence="1" type="ORF">MNQ99_04525</name>
</gene>
<evidence type="ECO:0000313" key="1">
    <source>
        <dbReference type="EMBL" id="UNK46628.1"/>
    </source>
</evidence>
<proteinExistence type="predicted"/>
<dbReference type="Proteomes" id="UP000829069">
    <property type="component" value="Chromosome"/>
</dbReference>